<proteinExistence type="predicted"/>
<sequence length="101" mass="11429">LLFRKPFSRNTGGFLLLRFRFANALIYRSKAVAKAEKLKQAASVTANLPQSLVPSPRLRLKTPSPFPGRRSFHLAVSPFFNQMRCINSFAFMFVLPPEITS</sequence>
<gene>
    <name evidence="1" type="ORF">ACFQPC_10790</name>
</gene>
<feature type="non-terminal residue" evidence="1">
    <location>
        <position position="1"/>
    </location>
</feature>
<dbReference type="Proteomes" id="UP001596542">
    <property type="component" value="Unassembled WGS sequence"/>
</dbReference>
<organism evidence="1 2">
    <name type="scientific">Herminiimonas glaciei</name>
    <dbReference type="NCBI Taxonomy" id="523788"/>
    <lineage>
        <taxon>Bacteria</taxon>
        <taxon>Pseudomonadati</taxon>
        <taxon>Pseudomonadota</taxon>
        <taxon>Betaproteobacteria</taxon>
        <taxon>Burkholderiales</taxon>
        <taxon>Oxalobacteraceae</taxon>
        <taxon>Herminiimonas</taxon>
    </lineage>
</organism>
<dbReference type="RefSeq" id="WP_382271846.1">
    <property type="nucleotide sequence ID" value="NZ_JBHTBU010000001.1"/>
</dbReference>
<name>A0ABW2IC77_9BURK</name>
<accession>A0ABW2IC77</accession>
<dbReference type="EMBL" id="JBHTBU010000001">
    <property type="protein sequence ID" value="MFC7288523.1"/>
    <property type="molecule type" value="Genomic_DNA"/>
</dbReference>
<keyword evidence="2" id="KW-1185">Reference proteome</keyword>
<reference evidence="2" key="1">
    <citation type="journal article" date="2019" name="Int. J. Syst. Evol. Microbiol.">
        <title>The Global Catalogue of Microorganisms (GCM) 10K type strain sequencing project: providing services to taxonomists for standard genome sequencing and annotation.</title>
        <authorList>
            <consortium name="The Broad Institute Genomics Platform"/>
            <consortium name="The Broad Institute Genome Sequencing Center for Infectious Disease"/>
            <person name="Wu L."/>
            <person name="Ma J."/>
        </authorList>
    </citation>
    <scope>NUCLEOTIDE SEQUENCE [LARGE SCALE GENOMIC DNA]</scope>
    <source>
        <strain evidence="2">KACC 12508</strain>
    </source>
</reference>
<evidence type="ECO:0000313" key="2">
    <source>
        <dbReference type="Proteomes" id="UP001596542"/>
    </source>
</evidence>
<comment type="caution">
    <text evidence="1">The sequence shown here is derived from an EMBL/GenBank/DDBJ whole genome shotgun (WGS) entry which is preliminary data.</text>
</comment>
<protein>
    <submittedName>
        <fullName evidence="1">Uncharacterized protein</fullName>
    </submittedName>
</protein>
<evidence type="ECO:0000313" key="1">
    <source>
        <dbReference type="EMBL" id="MFC7288523.1"/>
    </source>
</evidence>